<dbReference type="Proteomes" id="UP000324222">
    <property type="component" value="Unassembled WGS sequence"/>
</dbReference>
<dbReference type="EMBL" id="VSRR010000207">
    <property type="protein sequence ID" value="MPC12268.1"/>
    <property type="molecule type" value="Genomic_DNA"/>
</dbReference>
<feature type="compositionally biased region" description="Basic and acidic residues" evidence="1">
    <location>
        <begin position="14"/>
        <end position="23"/>
    </location>
</feature>
<keyword evidence="3" id="KW-1185">Reference proteome</keyword>
<accession>A0A5B7CSZ5</accession>
<sequence length="119" mass="13053">MYFQPPAASLGCTKTDETRETTNRKAQEKLATLLEHGRVKGVDTSHQESQRVHFLTVVRNKGYHILLPTDAKQNTCACVLPEDSIGAWLMRSQSRDEVKARAVIGAGVTAESTSAPLMV</sequence>
<evidence type="ECO:0000256" key="1">
    <source>
        <dbReference type="SAM" id="MobiDB-lite"/>
    </source>
</evidence>
<evidence type="ECO:0000313" key="2">
    <source>
        <dbReference type="EMBL" id="MPC12268.1"/>
    </source>
</evidence>
<evidence type="ECO:0000313" key="3">
    <source>
        <dbReference type="Proteomes" id="UP000324222"/>
    </source>
</evidence>
<gene>
    <name evidence="2" type="ORF">E2C01_004950</name>
</gene>
<feature type="region of interest" description="Disordered" evidence="1">
    <location>
        <begin position="1"/>
        <end position="23"/>
    </location>
</feature>
<protein>
    <submittedName>
        <fullName evidence="2">Uncharacterized protein</fullName>
    </submittedName>
</protein>
<proteinExistence type="predicted"/>
<dbReference type="AlphaFoldDB" id="A0A5B7CSZ5"/>
<name>A0A5B7CSZ5_PORTR</name>
<reference evidence="2 3" key="1">
    <citation type="submission" date="2019-05" db="EMBL/GenBank/DDBJ databases">
        <title>Another draft genome of Portunus trituberculatus and its Hox gene families provides insights of decapod evolution.</title>
        <authorList>
            <person name="Jeong J.-H."/>
            <person name="Song I."/>
            <person name="Kim S."/>
            <person name="Choi T."/>
            <person name="Kim D."/>
            <person name="Ryu S."/>
            <person name="Kim W."/>
        </authorList>
    </citation>
    <scope>NUCLEOTIDE SEQUENCE [LARGE SCALE GENOMIC DNA]</scope>
    <source>
        <tissue evidence="2">Muscle</tissue>
    </source>
</reference>
<comment type="caution">
    <text evidence="2">The sequence shown here is derived from an EMBL/GenBank/DDBJ whole genome shotgun (WGS) entry which is preliminary data.</text>
</comment>
<organism evidence="2 3">
    <name type="scientific">Portunus trituberculatus</name>
    <name type="common">Swimming crab</name>
    <name type="synonym">Neptunus trituberculatus</name>
    <dbReference type="NCBI Taxonomy" id="210409"/>
    <lineage>
        <taxon>Eukaryota</taxon>
        <taxon>Metazoa</taxon>
        <taxon>Ecdysozoa</taxon>
        <taxon>Arthropoda</taxon>
        <taxon>Crustacea</taxon>
        <taxon>Multicrustacea</taxon>
        <taxon>Malacostraca</taxon>
        <taxon>Eumalacostraca</taxon>
        <taxon>Eucarida</taxon>
        <taxon>Decapoda</taxon>
        <taxon>Pleocyemata</taxon>
        <taxon>Brachyura</taxon>
        <taxon>Eubrachyura</taxon>
        <taxon>Portunoidea</taxon>
        <taxon>Portunidae</taxon>
        <taxon>Portuninae</taxon>
        <taxon>Portunus</taxon>
    </lineage>
</organism>